<evidence type="ECO:0000256" key="3">
    <source>
        <dbReference type="ARBA" id="ARBA00022679"/>
    </source>
</evidence>
<sequence length="696" mass="74413">MALAEGTVFAGYRIVRVLGTGGMGEVYLADHPRLPRRDALKILRPEFSTDEEFRRRFIREADLAASLWHPGVVRVNDRGEADGQLWISMDYVEGTDAATLLVENYSGGMPTGVVTEIVSAVADALDHAHQRGLLHRDVKPANILLSDPRDGQRRVLLGDFGIARSMSDVGGLTATNVTVGTLPYAAPEQLMGEPIDGRADQYALAATTYHLLRGTTLFPLSNPAAVISRHLTSPPPSISATRPDLAALDPVLARALAKSPADRFVSCTEFARSLSAITTPQGFSAAAHTMVAAAPQAQAARPSDASSSAQARLRRRRARWAIPIVILALATAGVVVAAKTQRRLGAFTPTPPAAVLDGAYQLSYNYGLQTLNGAPFPDPSSTSPTLSWWAFRSQCTPDGCVAAGTKLDSADHTVADKSGTTITLRFIDDRWRSESSPERIQYTECGVVNGKRPPGADTEQAIWTWHPQPDGTLKGVYTNTVLTNECGLQGSVTQVPVTVTRIADVPLGAAIADPATISAAPPDSSTPPPPTPGGPVLDGTYRLDFDDANRKINGVITPMTEGARHDWWAFRSWCGSMGCVATGVGLDSDNNQVPMTIQDVLHFVDGQWVSNAIDELVPMCTVTRNGQTGPEQSPMYHSIKTWTPQADGSLLGLDTVTVMTNECGQKGTVHEYPFVARRMGDVPPAAVVADPKLFIS</sequence>
<proteinExistence type="predicted"/>
<dbReference type="InterPro" id="IPR000719">
    <property type="entry name" value="Prot_kinase_dom"/>
</dbReference>
<dbReference type="Gene3D" id="1.10.510.10">
    <property type="entry name" value="Transferase(Phosphotransferase) domain 1"/>
    <property type="match status" value="1"/>
</dbReference>
<keyword evidence="10" id="KW-0472">Membrane</keyword>
<dbReference type="CDD" id="cd14014">
    <property type="entry name" value="STKc_PknB_like"/>
    <property type="match status" value="1"/>
</dbReference>
<keyword evidence="5 12" id="KW-0418">Kinase</keyword>
<dbReference type="FunFam" id="3.30.200.20:FF:000035">
    <property type="entry name" value="Serine/threonine protein kinase Stk1"/>
    <property type="match status" value="1"/>
</dbReference>
<evidence type="ECO:0000256" key="5">
    <source>
        <dbReference type="ARBA" id="ARBA00022777"/>
    </source>
</evidence>
<dbReference type="SUPFAM" id="SSF56112">
    <property type="entry name" value="Protein kinase-like (PK-like)"/>
    <property type="match status" value="1"/>
</dbReference>
<evidence type="ECO:0000256" key="8">
    <source>
        <dbReference type="ARBA" id="ARBA00048679"/>
    </source>
</evidence>
<accession>A0A5C7XG46</accession>
<dbReference type="GO" id="GO:0080090">
    <property type="term" value="P:regulation of primary metabolic process"/>
    <property type="evidence" value="ECO:0007669"/>
    <property type="project" value="UniProtKB-ARBA"/>
</dbReference>
<dbReference type="AlphaFoldDB" id="A0A5C7XG46"/>
<keyword evidence="10" id="KW-1133">Transmembrane helix</keyword>
<dbReference type="Pfam" id="PF00069">
    <property type="entry name" value="Pkinase"/>
    <property type="match status" value="1"/>
</dbReference>
<feature type="domain" description="Protein kinase" evidence="11">
    <location>
        <begin position="12"/>
        <end position="291"/>
    </location>
</feature>
<organism evidence="12 13">
    <name type="scientific">Mycolicibacter arupensis</name>
    <dbReference type="NCBI Taxonomy" id="342002"/>
    <lineage>
        <taxon>Bacteria</taxon>
        <taxon>Bacillati</taxon>
        <taxon>Actinomycetota</taxon>
        <taxon>Actinomycetes</taxon>
        <taxon>Mycobacteriales</taxon>
        <taxon>Mycobacteriaceae</taxon>
        <taxon>Mycolicibacter</taxon>
    </lineage>
</organism>
<gene>
    <name evidence="12" type="ORF">E6Q54_24100</name>
</gene>
<evidence type="ECO:0000313" key="12">
    <source>
        <dbReference type="EMBL" id="TXI48278.1"/>
    </source>
</evidence>
<evidence type="ECO:0000256" key="10">
    <source>
        <dbReference type="SAM" id="Phobius"/>
    </source>
</evidence>
<evidence type="ECO:0000256" key="7">
    <source>
        <dbReference type="ARBA" id="ARBA00047899"/>
    </source>
</evidence>
<keyword evidence="2 12" id="KW-0723">Serine/threonine-protein kinase</keyword>
<dbReference type="EMBL" id="SSGD01000185">
    <property type="protein sequence ID" value="TXI48278.1"/>
    <property type="molecule type" value="Genomic_DNA"/>
</dbReference>
<dbReference type="RefSeq" id="WP_276763711.1">
    <property type="nucleotide sequence ID" value="NZ_SSGD01000185.1"/>
</dbReference>
<dbReference type="EC" id="2.7.11.1" evidence="1"/>
<keyword evidence="6" id="KW-0067">ATP-binding</keyword>
<protein>
    <recommendedName>
        <fullName evidence="1">non-specific serine/threonine protein kinase</fullName>
        <ecNumber evidence="1">2.7.11.1</ecNumber>
    </recommendedName>
</protein>
<dbReference type="PANTHER" id="PTHR43289:SF6">
    <property type="entry name" value="SERINE_THREONINE-PROTEIN KINASE NEKL-3"/>
    <property type="match status" value="1"/>
</dbReference>
<evidence type="ECO:0000256" key="1">
    <source>
        <dbReference type="ARBA" id="ARBA00012513"/>
    </source>
</evidence>
<evidence type="ECO:0000256" key="6">
    <source>
        <dbReference type="ARBA" id="ARBA00022840"/>
    </source>
</evidence>
<feature type="compositionally biased region" description="Pro residues" evidence="9">
    <location>
        <begin position="524"/>
        <end position="533"/>
    </location>
</feature>
<dbReference type="InterPro" id="IPR008271">
    <property type="entry name" value="Ser/Thr_kinase_AS"/>
</dbReference>
<evidence type="ECO:0000256" key="2">
    <source>
        <dbReference type="ARBA" id="ARBA00022527"/>
    </source>
</evidence>
<dbReference type="PROSITE" id="PS00108">
    <property type="entry name" value="PROTEIN_KINASE_ST"/>
    <property type="match status" value="1"/>
</dbReference>
<dbReference type="SMART" id="SM00220">
    <property type="entry name" value="S_TKc"/>
    <property type="match status" value="1"/>
</dbReference>
<dbReference type="PANTHER" id="PTHR43289">
    <property type="entry name" value="MITOGEN-ACTIVATED PROTEIN KINASE KINASE KINASE 20-RELATED"/>
    <property type="match status" value="1"/>
</dbReference>
<dbReference type="GO" id="GO:0004674">
    <property type="term" value="F:protein serine/threonine kinase activity"/>
    <property type="evidence" value="ECO:0007669"/>
    <property type="project" value="UniProtKB-KW"/>
</dbReference>
<dbReference type="PROSITE" id="PS50011">
    <property type="entry name" value="PROTEIN_KINASE_DOM"/>
    <property type="match status" value="1"/>
</dbReference>
<evidence type="ECO:0000256" key="4">
    <source>
        <dbReference type="ARBA" id="ARBA00022741"/>
    </source>
</evidence>
<feature type="region of interest" description="Disordered" evidence="9">
    <location>
        <begin position="516"/>
        <end position="537"/>
    </location>
</feature>
<dbReference type="InterPro" id="IPR011009">
    <property type="entry name" value="Kinase-like_dom_sf"/>
</dbReference>
<comment type="catalytic activity">
    <reaction evidence="8">
        <text>L-seryl-[protein] + ATP = O-phospho-L-seryl-[protein] + ADP + H(+)</text>
        <dbReference type="Rhea" id="RHEA:17989"/>
        <dbReference type="Rhea" id="RHEA-COMP:9863"/>
        <dbReference type="Rhea" id="RHEA-COMP:11604"/>
        <dbReference type="ChEBI" id="CHEBI:15378"/>
        <dbReference type="ChEBI" id="CHEBI:29999"/>
        <dbReference type="ChEBI" id="CHEBI:30616"/>
        <dbReference type="ChEBI" id="CHEBI:83421"/>
        <dbReference type="ChEBI" id="CHEBI:456216"/>
        <dbReference type="EC" id="2.7.11.1"/>
    </reaction>
</comment>
<evidence type="ECO:0000313" key="13">
    <source>
        <dbReference type="Proteomes" id="UP000321797"/>
    </source>
</evidence>
<keyword evidence="3" id="KW-0808">Transferase</keyword>
<feature type="transmembrane region" description="Helical" evidence="10">
    <location>
        <begin position="320"/>
        <end position="338"/>
    </location>
</feature>
<keyword evidence="10" id="KW-0812">Transmembrane</keyword>
<dbReference type="Proteomes" id="UP000321797">
    <property type="component" value="Unassembled WGS sequence"/>
</dbReference>
<keyword evidence="4" id="KW-0547">Nucleotide-binding</keyword>
<comment type="caution">
    <text evidence="12">The sequence shown here is derived from an EMBL/GenBank/DDBJ whole genome shotgun (WGS) entry which is preliminary data.</text>
</comment>
<dbReference type="Gene3D" id="3.30.200.20">
    <property type="entry name" value="Phosphorylase Kinase, domain 1"/>
    <property type="match status" value="1"/>
</dbReference>
<evidence type="ECO:0000259" key="11">
    <source>
        <dbReference type="PROSITE" id="PS50011"/>
    </source>
</evidence>
<dbReference type="GO" id="GO:0005524">
    <property type="term" value="F:ATP binding"/>
    <property type="evidence" value="ECO:0007669"/>
    <property type="project" value="UniProtKB-KW"/>
</dbReference>
<name>A0A5C7XG46_9MYCO</name>
<evidence type="ECO:0000256" key="9">
    <source>
        <dbReference type="SAM" id="MobiDB-lite"/>
    </source>
</evidence>
<comment type="catalytic activity">
    <reaction evidence="7">
        <text>L-threonyl-[protein] + ATP = O-phospho-L-threonyl-[protein] + ADP + H(+)</text>
        <dbReference type="Rhea" id="RHEA:46608"/>
        <dbReference type="Rhea" id="RHEA-COMP:11060"/>
        <dbReference type="Rhea" id="RHEA-COMP:11605"/>
        <dbReference type="ChEBI" id="CHEBI:15378"/>
        <dbReference type="ChEBI" id="CHEBI:30013"/>
        <dbReference type="ChEBI" id="CHEBI:30616"/>
        <dbReference type="ChEBI" id="CHEBI:61977"/>
        <dbReference type="ChEBI" id="CHEBI:456216"/>
        <dbReference type="EC" id="2.7.11.1"/>
    </reaction>
</comment>
<reference evidence="12 13" key="1">
    <citation type="submission" date="2018-09" db="EMBL/GenBank/DDBJ databases">
        <title>Metagenome Assembled Genomes from an Advanced Water Purification Facility.</title>
        <authorList>
            <person name="Stamps B.W."/>
            <person name="Spear J.R."/>
        </authorList>
    </citation>
    <scope>NUCLEOTIDE SEQUENCE [LARGE SCALE GENOMIC DNA]</scope>
    <source>
        <strain evidence="12">Bin_29_2</strain>
    </source>
</reference>